<accession>A0AAV2MJL5</accession>
<keyword evidence="7" id="KW-1185">Reference proteome</keyword>
<dbReference type="GO" id="GO:0005802">
    <property type="term" value="C:trans-Golgi network"/>
    <property type="evidence" value="ECO:0007669"/>
    <property type="project" value="TreeGrafter"/>
</dbReference>
<sequence length="293" mass="32036">MGDMVDPVFNKLMEPALVLSPINHDIATKHSPLPETSPSTNSTEPGAFPCPAMATSSEQSGFYHSQHASQSEHRGTQCETDHLLALQEENTDLQQNLLQTVVCIENLEAELQRTREELAHVKDKYKSLLESHSGTQQANHLLQDHLHSEAQTLSSERQHMFARVAQLSAELEEAHKTIAALENINVPSLMKELLEKHLFCSAADISAVFSNNIPAGLETGAPVCEQALATTTADAQLPSVQPTTATSDKCSGQEKVKLVLDEPAVTAMSAQQILNEFVLQLWAQKEADQDKEA</sequence>
<dbReference type="AlphaFoldDB" id="A0AAV2MJL5"/>
<feature type="compositionally biased region" description="Polar residues" evidence="5">
    <location>
        <begin position="54"/>
        <end position="69"/>
    </location>
</feature>
<comment type="subcellular location">
    <subcellularLocation>
        <location evidence="1">Membrane</location>
        <topology evidence="1">Peripheral membrane protein</topology>
    </subcellularLocation>
</comment>
<dbReference type="PANTHER" id="PTHR28664">
    <property type="entry name" value="TIGHT JUNCTION-ASSOCIATED PROTEIN 1"/>
    <property type="match status" value="1"/>
</dbReference>
<dbReference type="GO" id="GO:0007030">
    <property type="term" value="P:Golgi organization"/>
    <property type="evidence" value="ECO:0007669"/>
    <property type="project" value="TreeGrafter"/>
</dbReference>
<keyword evidence="4" id="KW-0175">Coiled coil</keyword>
<evidence type="ECO:0000256" key="3">
    <source>
        <dbReference type="ARBA" id="ARBA00023136"/>
    </source>
</evidence>
<feature type="region of interest" description="Disordered" evidence="5">
    <location>
        <begin position="28"/>
        <end position="76"/>
    </location>
</feature>
<reference evidence="6 7" key="1">
    <citation type="submission" date="2024-04" db="EMBL/GenBank/DDBJ databases">
        <authorList>
            <person name="Waldvogel A.-M."/>
            <person name="Schoenle A."/>
        </authorList>
    </citation>
    <scope>NUCLEOTIDE SEQUENCE [LARGE SCALE GENOMIC DNA]</scope>
</reference>
<dbReference type="GO" id="GO:0016020">
    <property type="term" value="C:membrane"/>
    <property type="evidence" value="ECO:0007669"/>
    <property type="project" value="UniProtKB-SubCell"/>
</dbReference>
<gene>
    <name evidence="6" type="ORF">KC01_LOCUS39796</name>
</gene>
<feature type="coiled-coil region" evidence="4">
    <location>
        <begin position="104"/>
        <end position="131"/>
    </location>
</feature>
<feature type="compositionally biased region" description="Polar residues" evidence="5">
    <location>
        <begin position="34"/>
        <end position="44"/>
    </location>
</feature>
<dbReference type="PANTHER" id="PTHR28664:SF3">
    <property type="entry name" value="TIGHT JUNCTION-ASSOCIATED PROTEIN 1"/>
    <property type="match status" value="1"/>
</dbReference>
<dbReference type="Proteomes" id="UP001497482">
    <property type="component" value="Chromosome 8"/>
</dbReference>
<evidence type="ECO:0000313" key="7">
    <source>
        <dbReference type="Proteomes" id="UP001497482"/>
    </source>
</evidence>
<organism evidence="6 7">
    <name type="scientific">Knipowitschia caucasica</name>
    <name type="common">Caucasian dwarf goby</name>
    <name type="synonym">Pomatoschistus caucasicus</name>
    <dbReference type="NCBI Taxonomy" id="637954"/>
    <lineage>
        <taxon>Eukaryota</taxon>
        <taxon>Metazoa</taxon>
        <taxon>Chordata</taxon>
        <taxon>Craniata</taxon>
        <taxon>Vertebrata</taxon>
        <taxon>Euteleostomi</taxon>
        <taxon>Actinopterygii</taxon>
        <taxon>Neopterygii</taxon>
        <taxon>Teleostei</taxon>
        <taxon>Neoteleostei</taxon>
        <taxon>Acanthomorphata</taxon>
        <taxon>Gobiaria</taxon>
        <taxon>Gobiiformes</taxon>
        <taxon>Gobioidei</taxon>
        <taxon>Gobiidae</taxon>
        <taxon>Gobiinae</taxon>
        <taxon>Knipowitschia</taxon>
    </lineage>
</organism>
<evidence type="ECO:0000256" key="5">
    <source>
        <dbReference type="SAM" id="MobiDB-lite"/>
    </source>
</evidence>
<evidence type="ECO:0000256" key="4">
    <source>
        <dbReference type="SAM" id="Coils"/>
    </source>
</evidence>
<name>A0AAV2MJL5_KNICA</name>
<protein>
    <submittedName>
        <fullName evidence="6">Uncharacterized protein</fullName>
    </submittedName>
</protein>
<proteinExistence type="predicted"/>
<keyword evidence="2" id="KW-0597">Phosphoprotein</keyword>
<keyword evidence="3" id="KW-0472">Membrane</keyword>
<dbReference type="InterPro" id="IPR043441">
    <property type="entry name" value="Tjap1/BEGAIN"/>
</dbReference>
<evidence type="ECO:0000256" key="1">
    <source>
        <dbReference type="ARBA" id="ARBA00004170"/>
    </source>
</evidence>
<evidence type="ECO:0000256" key="2">
    <source>
        <dbReference type="ARBA" id="ARBA00022553"/>
    </source>
</evidence>
<evidence type="ECO:0000313" key="6">
    <source>
        <dbReference type="EMBL" id="CAL1613616.1"/>
    </source>
</evidence>
<dbReference type="EMBL" id="OZ035830">
    <property type="protein sequence ID" value="CAL1613616.1"/>
    <property type="molecule type" value="Genomic_DNA"/>
</dbReference>